<keyword evidence="3" id="KW-0732">Signal</keyword>
<feature type="region of interest" description="Disordered" evidence="2">
    <location>
        <begin position="171"/>
        <end position="220"/>
    </location>
</feature>
<feature type="signal peptide" evidence="3">
    <location>
        <begin position="1"/>
        <end position="20"/>
    </location>
</feature>
<feature type="chain" id="PRO_5046789401" evidence="3">
    <location>
        <begin position="21"/>
        <end position="220"/>
    </location>
</feature>
<evidence type="ECO:0000256" key="1">
    <source>
        <dbReference type="SAM" id="Coils"/>
    </source>
</evidence>
<name>A0ABV0M865_9HYPH</name>
<keyword evidence="1" id="KW-0175">Coiled coil</keyword>
<feature type="coiled-coil region" evidence="1">
    <location>
        <begin position="46"/>
        <end position="115"/>
    </location>
</feature>
<accession>A0ABV0M865</accession>
<comment type="caution">
    <text evidence="4">The sequence shown here is derived from an EMBL/GenBank/DDBJ whole genome shotgun (WGS) entry which is preliminary data.</text>
</comment>
<evidence type="ECO:0000313" key="5">
    <source>
        <dbReference type="Proteomes" id="UP001496627"/>
    </source>
</evidence>
<gene>
    <name evidence="4" type="ORF">ABK249_24385</name>
</gene>
<dbReference type="EMBL" id="JBEAAL010000023">
    <property type="protein sequence ID" value="MEQ1408070.1"/>
    <property type="molecule type" value="Genomic_DNA"/>
</dbReference>
<keyword evidence="5" id="KW-1185">Reference proteome</keyword>
<evidence type="ECO:0000313" key="4">
    <source>
        <dbReference type="EMBL" id="MEQ1408070.1"/>
    </source>
</evidence>
<organism evidence="4 5">
    <name type="scientific">Neorhizobium phenanthreniclasticum</name>
    <dbReference type="NCBI Taxonomy" id="3157917"/>
    <lineage>
        <taxon>Bacteria</taxon>
        <taxon>Pseudomonadati</taxon>
        <taxon>Pseudomonadota</taxon>
        <taxon>Alphaproteobacteria</taxon>
        <taxon>Hyphomicrobiales</taxon>
        <taxon>Rhizobiaceae</taxon>
        <taxon>Rhizobium/Agrobacterium group</taxon>
        <taxon>Neorhizobium</taxon>
    </lineage>
</organism>
<sequence>MRLCGLMIAPLLLVPAVASARDIATCAALYRQLNNAPQIIGNTAEIRRYARELSDQNSEIRGLRIEMRRAGCGTGSVVVLGGPKGEVCDQMRQTLDAMEQSRDALVAERDNARQLVRSSGERGAILAAIRSNNCIPSDMEEDRKERMKLQGIELPKEEPYSGIIDLRVKQPQAAAAQPNLPGPERPYDPNKKVRMVGPTFLPEESIDLAHPKSSGPQPQQ</sequence>
<evidence type="ECO:0000256" key="2">
    <source>
        <dbReference type="SAM" id="MobiDB-lite"/>
    </source>
</evidence>
<dbReference type="RefSeq" id="WP_037155312.1">
    <property type="nucleotide sequence ID" value="NZ_JBEAAL010000023.1"/>
</dbReference>
<evidence type="ECO:0000256" key="3">
    <source>
        <dbReference type="SAM" id="SignalP"/>
    </source>
</evidence>
<dbReference type="Proteomes" id="UP001496627">
    <property type="component" value="Unassembled WGS sequence"/>
</dbReference>
<reference evidence="4 5" key="1">
    <citation type="submission" date="2024-05" db="EMBL/GenBank/DDBJ databases">
        <title>Neorhizobium sp. Rsf11, a plant growth promoting and heavy metal resistant PAH-degrader.</title>
        <authorList>
            <person name="Golubev S.N."/>
            <person name="Muratova A.Y."/>
            <person name="Markelova M.I."/>
        </authorList>
    </citation>
    <scope>NUCLEOTIDE SEQUENCE [LARGE SCALE GENOMIC DNA]</scope>
    <source>
        <strain evidence="4 5">Rsf11</strain>
    </source>
</reference>
<proteinExistence type="predicted"/>
<protein>
    <submittedName>
        <fullName evidence="4">Uncharacterized protein</fullName>
    </submittedName>
</protein>